<evidence type="ECO:0000256" key="1">
    <source>
        <dbReference type="ARBA" id="ARBA00022679"/>
    </source>
</evidence>
<dbReference type="EMBL" id="KZ992597">
    <property type="protein sequence ID" value="RKP08502.1"/>
    <property type="molecule type" value="Genomic_DNA"/>
</dbReference>
<keyword evidence="7" id="KW-1185">Reference proteome</keyword>
<comment type="similarity">
    <text evidence="4">Belongs to the adenylate kinase family.</text>
</comment>
<dbReference type="PRINTS" id="PR00094">
    <property type="entry name" value="ADENYLTKNASE"/>
</dbReference>
<feature type="compositionally biased region" description="Basic and acidic residues" evidence="5">
    <location>
        <begin position="57"/>
        <end position="67"/>
    </location>
</feature>
<feature type="region of interest" description="Disordered" evidence="5">
    <location>
        <begin position="38"/>
        <end position="67"/>
    </location>
</feature>
<keyword evidence="1 4" id="KW-0808">Transferase</keyword>
<dbReference type="OrthoDB" id="442176at2759"/>
<evidence type="ECO:0000313" key="6">
    <source>
        <dbReference type="EMBL" id="RKP08502.1"/>
    </source>
</evidence>
<name>A0A4P9XRD9_9FUNG</name>
<gene>
    <name evidence="6" type="ORF">THASP1DRAFT_29704</name>
</gene>
<dbReference type="Pfam" id="PF00406">
    <property type="entry name" value="ADK"/>
    <property type="match status" value="1"/>
</dbReference>
<organism evidence="6 7">
    <name type="scientific">Thamnocephalis sphaerospora</name>
    <dbReference type="NCBI Taxonomy" id="78915"/>
    <lineage>
        <taxon>Eukaryota</taxon>
        <taxon>Fungi</taxon>
        <taxon>Fungi incertae sedis</taxon>
        <taxon>Zoopagomycota</taxon>
        <taxon>Zoopagomycotina</taxon>
        <taxon>Zoopagomycetes</taxon>
        <taxon>Zoopagales</taxon>
        <taxon>Sigmoideomycetaceae</taxon>
        <taxon>Thamnocephalis</taxon>
    </lineage>
</organism>
<accession>A0A4P9XRD9</accession>
<protein>
    <submittedName>
        <fullName evidence="6">Adenylate kinase-domain-containing protein</fullName>
    </submittedName>
</protein>
<dbReference type="GO" id="GO:0019205">
    <property type="term" value="F:nucleobase-containing compound kinase activity"/>
    <property type="evidence" value="ECO:0007669"/>
    <property type="project" value="InterPro"/>
</dbReference>
<evidence type="ECO:0000256" key="5">
    <source>
        <dbReference type="SAM" id="MobiDB-lite"/>
    </source>
</evidence>
<dbReference type="CDD" id="cd01428">
    <property type="entry name" value="ADK"/>
    <property type="match status" value="1"/>
</dbReference>
<reference evidence="7" key="1">
    <citation type="journal article" date="2018" name="Nat. Microbiol.">
        <title>Leveraging single-cell genomics to expand the fungal tree of life.</title>
        <authorList>
            <person name="Ahrendt S.R."/>
            <person name="Quandt C.A."/>
            <person name="Ciobanu D."/>
            <person name="Clum A."/>
            <person name="Salamov A."/>
            <person name="Andreopoulos B."/>
            <person name="Cheng J.F."/>
            <person name="Woyke T."/>
            <person name="Pelin A."/>
            <person name="Henrissat B."/>
            <person name="Reynolds N.K."/>
            <person name="Benny G.L."/>
            <person name="Smith M.E."/>
            <person name="James T.Y."/>
            <person name="Grigoriev I.V."/>
        </authorList>
    </citation>
    <scope>NUCLEOTIDE SEQUENCE [LARGE SCALE GENOMIC DNA]</scope>
    <source>
        <strain evidence="7">RSA 1356</strain>
    </source>
</reference>
<evidence type="ECO:0000313" key="7">
    <source>
        <dbReference type="Proteomes" id="UP000271241"/>
    </source>
</evidence>
<dbReference type="Gene3D" id="3.40.50.300">
    <property type="entry name" value="P-loop containing nucleotide triphosphate hydrolases"/>
    <property type="match status" value="1"/>
</dbReference>
<dbReference type="InterPro" id="IPR027417">
    <property type="entry name" value="P-loop_NTPase"/>
</dbReference>
<evidence type="ECO:0000256" key="4">
    <source>
        <dbReference type="RuleBase" id="RU003330"/>
    </source>
</evidence>
<dbReference type="InterPro" id="IPR000850">
    <property type="entry name" value="Adenylat/UMP-CMP_kin"/>
</dbReference>
<proteinExistence type="inferred from homology"/>
<dbReference type="Proteomes" id="UP000271241">
    <property type="component" value="Unassembled WGS sequence"/>
</dbReference>
<dbReference type="GO" id="GO:0006139">
    <property type="term" value="P:nucleobase-containing compound metabolic process"/>
    <property type="evidence" value="ECO:0007669"/>
    <property type="project" value="InterPro"/>
</dbReference>
<evidence type="ECO:0000256" key="2">
    <source>
        <dbReference type="ARBA" id="ARBA00022741"/>
    </source>
</evidence>
<dbReference type="STRING" id="78915.A0A4P9XRD9"/>
<dbReference type="AlphaFoldDB" id="A0A4P9XRD9"/>
<evidence type="ECO:0000256" key="3">
    <source>
        <dbReference type="ARBA" id="ARBA00022777"/>
    </source>
</evidence>
<sequence>MTVNSKSAEQHTANTDNGGSAVFCASLFYPFRKLLGRRRANPPTSVPSKKASMEAAVETREPQLQRDMRVGIATDHTNSTSAASAHTDAGAVLPAEKRSSTGSQAAPLPFKDSFIVFVLGGPGSGKGTQSAILSEELQLTHISMGDLLRQEVAEGSELGEEITAAMREGLMVTMDITRRLLLKAMTNAPVTSKGFLLDGFPR</sequence>
<keyword evidence="2" id="KW-0547">Nucleotide-binding</keyword>
<dbReference type="GO" id="GO:0005524">
    <property type="term" value="F:ATP binding"/>
    <property type="evidence" value="ECO:0007669"/>
    <property type="project" value="InterPro"/>
</dbReference>
<dbReference type="PANTHER" id="PTHR23359">
    <property type="entry name" value="NUCLEOTIDE KINASE"/>
    <property type="match status" value="1"/>
</dbReference>
<dbReference type="SUPFAM" id="SSF52540">
    <property type="entry name" value="P-loop containing nucleoside triphosphate hydrolases"/>
    <property type="match status" value="1"/>
</dbReference>
<keyword evidence="3 4" id="KW-0418">Kinase</keyword>